<dbReference type="EMBL" id="BK032514">
    <property type="protein sequence ID" value="DAF45604.1"/>
    <property type="molecule type" value="Genomic_DNA"/>
</dbReference>
<accession>A0A8S5S3M1</accession>
<evidence type="ECO:0000313" key="2">
    <source>
        <dbReference type="EMBL" id="DAF45604.1"/>
    </source>
</evidence>
<feature type="region of interest" description="Disordered" evidence="1">
    <location>
        <begin position="88"/>
        <end position="157"/>
    </location>
</feature>
<feature type="compositionally biased region" description="Basic and acidic residues" evidence="1">
    <location>
        <begin position="39"/>
        <end position="53"/>
    </location>
</feature>
<proteinExistence type="predicted"/>
<name>A0A8S5S3M1_9CAUD</name>
<organism evidence="2">
    <name type="scientific">Siphoviridae sp. ctBLh2</name>
    <dbReference type="NCBI Taxonomy" id="2827803"/>
    <lineage>
        <taxon>Viruses</taxon>
        <taxon>Duplodnaviria</taxon>
        <taxon>Heunggongvirae</taxon>
        <taxon>Uroviricota</taxon>
        <taxon>Caudoviricetes</taxon>
    </lineage>
</organism>
<feature type="region of interest" description="Disordered" evidence="1">
    <location>
        <begin position="1"/>
        <end position="64"/>
    </location>
</feature>
<sequence>MSAYVAQNGDDAGQGAVDGEPDQTAPFDDFDHEAAGQASRDERGEESGYERPGGDAGRQLAAGGLEQRLAEDWCEDHEERELGYGRLLVAEQQSGGDGRTRTRESGHGGTRLRQSDDEGVAVGDCLPLPRPGIVGEGQQGGRQQQHGAYEGEDPGGVEQGVDLLLEQKTDDADRDHRDDDLEDVGLLLVETAREEPLEQAPHLVPEHNDRTQHGGGMQDDVEREVLFDLHAQQLLGDLKVPAARDGKKFGDALHDAEQDGLQCIHGSVVFLCGVSVAFQNGIDLQDEAADHEDRGQRDPPPREHGVVEFVGRIAAASRHQYEAEEDDGKTDGQQDVVAAREGHAGILLCGFRFLGLLFFHLI</sequence>
<reference evidence="2" key="1">
    <citation type="journal article" date="2021" name="Proc. Natl. Acad. Sci. U.S.A.">
        <title>A Catalog of Tens of Thousands of Viruses from Human Metagenomes Reveals Hidden Associations with Chronic Diseases.</title>
        <authorList>
            <person name="Tisza M.J."/>
            <person name="Buck C.B."/>
        </authorList>
    </citation>
    <scope>NUCLEOTIDE SEQUENCE</scope>
    <source>
        <strain evidence="2">CtBLh2</strain>
    </source>
</reference>
<protein>
    <submittedName>
        <fullName evidence="2">Uncharacterized protein</fullName>
    </submittedName>
</protein>
<evidence type="ECO:0000256" key="1">
    <source>
        <dbReference type="SAM" id="MobiDB-lite"/>
    </source>
</evidence>